<feature type="region of interest" description="Disordered" evidence="5">
    <location>
        <begin position="322"/>
        <end position="360"/>
    </location>
</feature>
<dbReference type="SMART" id="SM00382">
    <property type="entry name" value="AAA"/>
    <property type="match status" value="1"/>
</dbReference>
<keyword evidence="4 6" id="KW-0067">ATP-binding</keyword>
<organism evidence="6 7">
    <name type="scientific">Actinoalloteichus hoggarensis</name>
    <dbReference type="NCBI Taxonomy" id="1470176"/>
    <lineage>
        <taxon>Bacteria</taxon>
        <taxon>Bacillati</taxon>
        <taxon>Actinomycetota</taxon>
        <taxon>Actinomycetes</taxon>
        <taxon>Pseudonocardiales</taxon>
        <taxon>Pseudonocardiaceae</taxon>
        <taxon>Actinoalloteichus</taxon>
    </lineage>
</organism>
<reference evidence="6 7" key="1">
    <citation type="submission" date="2017-07" db="EMBL/GenBank/DDBJ databases">
        <title>Complete genome sequence of Actinoalloteichus hoggarensis DSM 45943, type strain of Actinoalloteichus hoggarensis.</title>
        <authorList>
            <person name="Ruckert C."/>
            <person name="Nouioui I."/>
            <person name="Willmese J."/>
            <person name="van Wezel G."/>
            <person name="Klenk H.-P."/>
            <person name="Kalinowski J."/>
            <person name="Zotchev S.B."/>
        </authorList>
    </citation>
    <scope>NUCLEOTIDE SEQUENCE [LARGE SCALE GENOMIC DNA]</scope>
    <source>
        <strain evidence="6 7">DSM 45943</strain>
    </source>
</reference>
<evidence type="ECO:0000256" key="5">
    <source>
        <dbReference type="SAM" id="MobiDB-lite"/>
    </source>
</evidence>
<dbReference type="GO" id="GO:0016887">
    <property type="term" value="F:ATP hydrolysis activity"/>
    <property type="evidence" value="ECO:0007669"/>
    <property type="project" value="InterPro"/>
</dbReference>
<dbReference type="CDD" id="cd03257">
    <property type="entry name" value="ABC_NikE_OppD_transporters"/>
    <property type="match status" value="1"/>
</dbReference>
<evidence type="ECO:0000256" key="2">
    <source>
        <dbReference type="ARBA" id="ARBA00022448"/>
    </source>
</evidence>
<dbReference type="PROSITE" id="PS50893">
    <property type="entry name" value="ABC_TRANSPORTER_2"/>
    <property type="match status" value="1"/>
</dbReference>
<feature type="compositionally biased region" description="Low complexity" evidence="5">
    <location>
        <begin position="340"/>
        <end position="360"/>
    </location>
</feature>
<comment type="similarity">
    <text evidence="1">Belongs to the ABC transporter superfamily.</text>
</comment>
<keyword evidence="2" id="KW-0813">Transport</keyword>
<proteinExistence type="inferred from homology"/>
<accession>A0A221W783</accession>
<dbReference type="InterPro" id="IPR013563">
    <property type="entry name" value="Oligopep_ABC_C"/>
</dbReference>
<dbReference type="Gene3D" id="3.40.50.300">
    <property type="entry name" value="P-loop containing nucleotide triphosphate hydrolases"/>
    <property type="match status" value="1"/>
</dbReference>
<dbReference type="GO" id="GO:0005524">
    <property type="term" value="F:ATP binding"/>
    <property type="evidence" value="ECO:0007669"/>
    <property type="project" value="UniProtKB-KW"/>
</dbReference>
<sequence>MSETVTLPRRWAADRGPLLSATGVTKTFRVARNNAGHNRLTALDGVDLQLNRGETLGLVGESGCGKSTLARVLLLLERPDSGEIRFDGVDPFALKGRELLAWRRRVQMVFQDPYASLNARMTAADIIAEPWRTHRDVMPTAAARAARVRELLDLVGLREGDAERYPQEFSGGQRQRIGIARALALDPEIIVCDEPVSALDLSVQAQVLNLLTDLRQQLGVSYVFISHDLSVVRHVADRVSVMYLGKVVEQGPTEDVFDRPLHPYTAALMSAAPTLDRAEGRSRRRILLEGEVPSPLNPPSGCRFRTRCPYAVARCAEVEPAAVTAEPKPSGAGASGTGSSGPAAAGTATPATGSTAAPAAAGAPHVEHLGLCHFPLDASGAPMHS</sequence>
<dbReference type="NCBIfam" id="TIGR01727">
    <property type="entry name" value="oligo_HPY"/>
    <property type="match status" value="1"/>
</dbReference>
<protein>
    <submittedName>
        <fullName evidence="6">Oligopeptide transport ATP-binding protein OppF</fullName>
    </submittedName>
</protein>
<dbReference type="EMBL" id="CP022521">
    <property type="protein sequence ID" value="ASO21735.1"/>
    <property type="molecule type" value="Genomic_DNA"/>
</dbReference>
<dbReference type="Proteomes" id="UP000204221">
    <property type="component" value="Chromosome"/>
</dbReference>
<evidence type="ECO:0000256" key="4">
    <source>
        <dbReference type="ARBA" id="ARBA00022840"/>
    </source>
</evidence>
<dbReference type="InterPro" id="IPR017871">
    <property type="entry name" value="ABC_transporter-like_CS"/>
</dbReference>
<dbReference type="PANTHER" id="PTHR43776">
    <property type="entry name" value="TRANSPORT ATP-BINDING PROTEIN"/>
    <property type="match status" value="1"/>
</dbReference>
<dbReference type="Pfam" id="PF08352">
    <property type="entry name" value="oligo_HPY"/>
    <property type="match status" value="1"/>
</dbReference>
<keyword evidence="7" id="KW-1185">Reference proteome</keyword>
<name>A0A221W783_9PSEU</name>
<gene>
    <name evidence="6" type="primary">oppF6</name>
    <name evidence="6" type="ORF">AHOG_20590</name>
</gene>
<keyword evidence="3" id="KW-0547">Nucleotide-binding</keyword>
<dbReference type="SUPFAM" id="SSF52540">
    <property type="entry name" value="P-loop containing nucleoside triphosphate hydrolases"/>
    <property type="match status" value="1"/>
</dbReference>
<dbReference type="KEGG" id="ahg:AHOG_20590"/>
<evidence type="ECO:0000313" key="7">
    <source>
        <dbReference type="Proteomes" id="UP000204221"/>
    </source>
</evidence>
<dbReference type="PROSITE" id="PS00211">
    <property type="entry name" value="ABC_TRANSPORTER_1"/>
    <property type="match status" value="1"/>
</dbReference>
<dbReference type="AlphaFoldDB" id="A0A221W783"/>
<dbReference type="InterPro" id="IPR003439">
    <property type="entry name" value="ABC_transporter-like_ATP-bd"/>
</dbReference>
<evidence type="ECO:0000256" key="3">
    <source>
        <dbReference type="ARBA" id="ARBA00022741"/>
    </source>
</evidence>
<dbReference type="InterPro" id="IPR027417">
    <property type="entry name" value="P-loop_NTPase"/>
</dbReference>
<feature type="compositionally biased region" description="Low complexity" evidence="5">
    <location>
        <begin position="322"/>
        <end position="332"/>
    </location>
</feature>
<dbReference type="RefSeq" id="WP_376700075.1">
    <property type="nucleotide sequence ID" value="NZ_CP022521.1"/>
</dbReference>
<evidence type="ECO:0000256" key="1">
    <source>
        <dbReference type="ARBA" id="ARBA00005417"/>
    </source>
</evidence>
<dbReference type="GO" id="GO:0015833">
    <property type="term" value="P:peptide transport"/>
    <property type="evidence" value="ECO:0007669"/>
    <property type="project" value="InterPro"/>
</dbReference>
<dbReference type="InterPro" id="IPR050319">
    <property type="entry name" value="ABC_transp_ATP-bind"/>
</dbReference>
<dbReference type="GO" id="GO:0055085">
    <property type="term" value="P:transmembrane transport"/>
    <property type="evidence" value="ECO:0007669"/>
    <property type="project" value="UniProtKB-ARBA"/>
</dbReference>
<dbReference type="FunFam" id="3.40.50.300:FF:000016">
    <property type="entry name" value="Oligopeptide ABC transporter ATP-binding component"/>
    <property type="match status" value="1"/>
</dbReference>
<dbReference type="InterPro" id="IPR003593">
    <property type="entry name" value="AAA+_ATPase"/>
</dbReference>
<dbReference type="Pfam" id="PF00005">
    <property type="entry name" value="ABC_tran"/>
    <property type="match status" value="1"/>
</dbReference>
<evidence type="ECO:0000313" key="6">
    <source>
        <dbReference type="EMBL" id="ASO21735.1"/>
    </source>
</evidence>
<dbReference type="PANTHER" id="PTHR43776:SF7">
    <property type="entry name" value="D,D-DIPEPTIDE TRANSPORT ATP-BINDING PROTEIN DDPF-RELATED"/>
    <property type="match status" value="1"/>
</dbReference>